<feature type="compositionally biased region" description="Polar residues" evidence="1">
    <location>
        <begin position="88"/>
        <end position="98"/>
    </location>
</feature>
<accession>A0A1J7GYZ9</accession>
<reference evidence="2 3" key="1">
    <citation type="journal article" date="2017" name="Plant Biotechnol. J.">
        <title>A comprehensive draft genome sequence for lupin (Lupinus angustifolius), an emerging health food: insights into plant-microbe interactions and legume evolution.</title>
        <authorList>
            <person name="Hane J.K."/>
            <person name="Ming Y."/>
            <person name="Kamphuis L.G."/>
            <person name="Nelson M.N."/>
            <person name="Garg G."/>
            <person name="Atkins C.A."/>
            <person name="Bayer P.E."/>
            <person name="Bravo A."/>
            <person name="Bringans S."/>
            <person name="Cannon S."/>
            <person name="Edwards D."/>
            <person name="Foley R."/>
            <person name="Gao L.L."/>
            <person name="Harrison M.J."/>
            <person name="Huang W."/>
            <person name="Hurgobin B."/>
            <person name="Li S."/>
            <person name="Liu C.W."/>
            <person name="McGrath A."/>
            <person name="Morahan G."/>
            <person name="Murray J."/>
            <person name="Weller J."/>
            <person name="Jian J."/>
            <person name="Singh K.B."/>
        </authorList>
    </citation>
    <scope>NUCLEOTIDE SEQUENCE [LARGE SCALE GENOMIC DNA]</scope>
    <source>
        <strain evidence="3">cv. Tanjil</strain>
        <tissue evidence="2">Whole plant</tissue>
    </source>
</reference>
<dbReference type="EMBL" id="CM007378">
    <property type="protein sequence ID" value="OIV93338.1"/>
    <property type="molecule type" value="Genomic_DNA"/>
</dbReference>
<name>A0A1J7GYZ9_LUPAN</name>
<feature type="region of interest" description="Disordered" evidence="1">
    <location>
        <begin position="63"/>
        <end position="147"/>
    </location>
</feature>
<sequence length="147" mass="15765">MRSVDSFSYAFEDLDAREVVPAKEMLEWVEADKTLECIVLGQGDTAFKTLVAVKMGDGVDRRKLLKHDAQKNRGQAATSSKRAKVDSPTPSTIHQGDGSSVPRAPGADHGFKQRVHDERLPSRADISTNPTNVDSVGDGSSDLGGDG</sequence>
<evidence type="ECO:0000256" key="1">
    <source>
        <dbReference type="SAM" id="MobiDB-lite"/>
    </source>
</evidence>
<proteinExistence type="predicted"/>
<evidence type="ECO:0000313" key="2">
    <source>
        <dbReference type="EMBL" id="OIV93338.1"/>
    </source>
</evidence>
<keyword evidence="3" id="KW-1185">Reference proteome</keyword>
<protein>
    <submittedName>
        <fullName evidence="2">Uncharacterized protein</fullName>
    </submittedName>
</protein>
<gene>
    <name evidence="2" type="ORF">TanjilG_23274</name>
</gene>
<evidence type="ECO:0000313" key="3">
    <source>
        <dbReference type="Proteomes" id="UP000188354"/>
    </source>
</evidence>
<feature type="compositionally biased region" description="Basic and acidic residues" evidence="1">
    <location>
        <begin position="109"/>
        <end position="122"/>
    </location>
</feature>
<dbReference type="AlphaFoldDB" id="A0A1J7GYZ9"/>
<dbReference type="Gramene" id="OIV93338">
    <property type="protein sequence ID" value="OIV93338"/>
    <property type="gene ID" value="TanjilG_23274"/>
</dbReference>
<dbReference type="Proteomes" id="UP000188354">
    <property type="component" value="Chromosome LG18"/>
</dbReference>
<organism evidence="2 3">
    <name type="scientific">Lupinus angustifolius</name>
    <name type="common">Narrow-leaved blue lupine</name>
    <dbReference type="NCBI Taxonomy" id="3871"/>
    <lineage>
        <taxon>Eukaryota</taxon>
        <taxon>Viridiplantae</taxon>
        <taxon>Streptophyta</taxon>
        <taxon>Embryophyta</taxon>
        <taxon>Tracheophyta</taxon>
        <taxon>Spermatophyta</taxon>
        <taxon>Magnoliopsida</taxon>
        <taxon>eudicotyledons</taxon>
        <taxon>Gunneridae</taxon>
        <taxon>Pentapetalae</taxon>
        <taxon>rosids</taxon>
        <taxon>fabids</taxon>
        <taxon>Fabales</taxon>
        <taxon>Fabaceae</taxon>
        <taxon>Papilionoideae</taxon>
        <taxon>50 kb inversion clade</taxon>
        <taxon>genistoids sensu lato</taxon>
        <taxon>core genistoids</taxon>
        <taxon>Genisteae</taxon>
        <taxon>Lupinus</taxon>
    </lineage>
</organism>